<dbReference type="RefSeq" id="WP_062439051.1">
    <property type="nucleotide sequence ID" value="NZ_BMCJ01000014.1"/>
</dbReference>
<dbReference type="PANTHER" id="PTHR11011:SF45">
    <property type="entry name" value="FATTY ACYL-COA REDUCTASE CG8306-RELATED"/>
    <property type="match status" value="1"/>
</dbReference>
<dbReference type="InterPro" id="IPR013120">
    <property type="entry name" value="FAR_NAD-bd"/>
</dbReference>
<dbReference type="InterPro" id="IPR036291">
    <property type="entry name" value="NAD(P)-bd_dom_sf"/>
</dbReference>
<dbReference type="PANTHER" id="PTHR11011">
    <property type="entry name" value="MALE STERILITY PROTEIN 2-RELATED"/>
    <property type="match status" value="1"/>
</dbReference>
<sequence length="365" mass="41488">MANTYFFTGFPGFLASHLIEEILRQGYAVDKIYLLTLKQTKSQAENSIKEIIKGSYLSEDQVEVMEGDITTPGLGIDHPIADTWMDEITHFFHLAAIYDLSVPLTPAWQVNVNGTRHVNEWVKQLKNLERYVYFSTAYVSGKRSGTIFENELEHDAGFKNHYEYTKYEAEKLVLEIKEDVPTTIIRPGIVVGDSKHGTTSKFDGPYFILNMLAHMSYAPLLPYFGAGKVEVNLVPWDYVVQATIHLSHHHVGSGKTYHLTDPAPLTAKDIYKLFAQSYLSKEPSFTVPLGWAGKSLKLPLIRKWLGMPREALDYFTCDSHYDASQAEKDLADTPFGCPDFPSIQEQLVHYYKTNRKNPDKQVTIH</sequence>
<dbReference type="Proteomes" id="UP000619534">
    <property type="component" value="Unassembled WGS sequence"/>
</dbReference>
<evidence type="ECO:0000259" key="1">
    <source>
        <dbReference type="Pfam" id="PF07993"/>
    </source>
</evidence>
<feature type="domain" description="Thioester reductase (TE)" evidence="1">
    <location>
        <begin position="8"/>
        <end position="242"/>
    </location>
</feature>
<dbReference type="Pfam" id="PF07993">
    <property type="entry name" value="NAD_binding_4"/>
    <property type="match status" value="1"/>
</dbReference>
<evidence type="ECO:0000313" key="2">
    <source>
        <dbReference type="EMBL" id="GGD05096.1"/>
    </source>
</evidence>
<organism evidence="2 3">
    <name type="scientific">Thalassobacillus devorans</name>
    <dbReference type="NCBI Taxonomy" id="279813"/>
    <lineage>
        <taxon>Bacteria</taxon>
        <taxon>Bacillati</taxon>
        <taxon>Bacillota</taxon>
        <taxon>Bacilli</taxon>
        <taxon>Bacillales</taxon>
        <taxon>Bacillaceae</taxon>
        <taxon>Thalassobacillus</taxon>
    </lineage>
</organism>
<dbReference type="InterPro" id="IPR026055">
    <property type="entry name" value="FAR"/>
</dbReference>
<protein>
    <submittedName>
        <fullName evidence="2">3-beta hydroxysteroid dehydrogenase</fullName>
    </submittedName>
</protein>
<proteinExistence type="predicted"/>
<evidence type="ECO:0000313" key="3">
    <source>
        <dbReference type="Proteomes" id="UP000619534"/>
    </source>
</evidence>
<reference evidence="3" key="1">
    <citation type="journal article" date="2019" name="Int. J. Syst. Evol. Microbiol.">
        <title>The Global Catalogue of Microorganisms (GCM) 10K type strain sequencing project: providing services to taxonomists for standard genome sequencing and annotation.</title>
        <authorList>
            <consortium name="The Broad Institute Genomics Platform"/>
            <consortium name="The Broad Institute Genome Sequencing Center for Infectious Disease"/>
            <person name="Wu L."/>
            <person name="Ma J."/>
        </authorList>
    </citation>
    <scope>NUCLEOTIDE SEQUENCE [LARGE SCALE GENOMIC DNA]</scope>
    <source>
        <strain evidence="3">CCM 7282</strain>
    </source>
</reference>
<name>A0ABQ1PWK6_9BACI</name>
<dbReference type="CDD" id="cd05263">
    <property type="entry name" value="MupV_like_SDR_e"/>
    <property type="match status" value="1"/>
</dbReference>
<keyword evidence="3" id="KW-1185">Reference proteome</keyword>
<dbReference type="Gene3D" id="3.40.50.720">
    <property type="entry name" value="NAD(P)-binding Rossmann-like Domain"/>
    <property type="match status" value="1"/>
</dbReference>
<dbReference type="SUPFAM" id="SSF51735">
    <property type="entry name" value="NAD(P)-binding Rossmann-fold domains"/>
    <property type="match status" value="1"/>
</dbReference>
<accession>A0ABQ1PWK6</accession>
<gene>
    <name evidence="2" type="ORF">GCM10007216_39690</name>
</gene>
<comment type="caution">
    <text evidence="2">The sequence shown here is derived from an EMBL/GenBank/DDBJ whole genome shotgun (WGS) entry which is preliminary data.</text>
</comment>
<dbReference type="EMBL" id="BMCJ01000014">
    <property type="protein sequence ID" value="GGD05096.1"/>
    <property type="molecule type" value="Genomic_DNA"/>
</dbReference>